<sequence length="161" mass="17322">VTEDERGPKPKLKQPLIAKSVNSFHRVVPNPILRKASRKRGEDVTDSPLMKSDDGVMGGGVGERCGVSDDGGGGDDRCGGDDWGSLQDRRGVGERSSGHERALHRHLVGVGVAGGDREGMGDRYRSRDNRRRVEGGRQVAGCSRDASHQGKQSDDLVHVDD</sequence>
<feature type="compositionally biased region" description="Basic and acidic residues" evidence="1">
    <location>
        <begin position="87"/>
        <end position="101"/>
    </location>
</feature>
<proteinExistence type="predicted"/>
<evidence type="ECO:0000313" key="3">
    <source>
        <dbReference type="Proteomes" id="UP000078542"/>
    </source>
</evidence>
<accession>A0A195C7D2</accession>
<keyword evidence="3" id="KW-1185">Reference proteome</keyword>
<feature type="compositionally biased region" description="Basic and acidic residues" evidence="1">
    <location>
        <begin position="115"/>
        <end position="135"/>
    </location>
</feature>
<feature type="non-terminal residue" evidence="2">
    <location>
        <position position="1"/>
    </location>
</feature>
<feature type="compositionally biased region" description="Basic and acidic residues" evidence="1">
    <location>
        <begin position="145"/>
        <end position="161"/>
    </location>
</feature>
<feature type="region of interest" description="Disordered" evidence="1">
    <location>
        <begin position="30"/>
        <end position="161"/>
    </location>
</feature>
<evidence type="ECO:0000313" key="2">
    <source>
        <dbReference type="EMBL" id="KYM96752.1"/>
    </source>
</evidence>
<evidence type="ECO:0000256" key="1">
    <source>
        <dbReference type="SAM" id="MobiDB-lite"/>
    </source>
</evidence>
<organism evidence="2 3">
    <name type="scientific">Cyphomyrmex costatus</name>
    <dbReference type="NCBI Taxonomy" id="456900"/>
    <lineage>
        <taxon>Eukaryota</taxon>
        <taxon>Metazoa</taxon>
        <taxon>Ecdysozoa</taxon>
        <taxon>Arthropoda</taxon>
        <taxon>Hexapoda</taxon>
        <taxon>Insecta</taxon>
        <taxon>Pterygota</taxon>
        <taxon>Neoptera</taxon>
        <taxon>Endopterygota</taxon>
        <taxon>Hymenoptera</taxon>
        <taxon>Apocrita</taxon>
        <taxon>Aculeata</taxon>
        <taxon>Formicoidea</taxon>
        <taxon>Formicidae</taxon>
        <taxon>Myrmicinae</taxon>
        <taxon>Cyphomyrmex</taxon>
    </lineage>
</organism>
<name>A0A195C7D2_9HYME</name>
<dbReference type="AlphaFoldDB" id="A0A195C7D2"/>
<gene>
    <name evidence="2" type="ORF">ALC62_12544</name>
</gene>
<dbReference type="Proteomes" id="UP000078542">
    <property type="component" value="Unassembled WGS sequence"/>
</dbReference>
<reference evidence="2 3" key="1">
    <citation type="submission" date="2016-03" db="EMBL/GenBank/DDBJ databases">
        <title>Cyphomyrmex costatus WGS genome.</title>
        <authorList>
            <person name="Nygaard S."/>
            <person name="Hu H."/>
            <person name="Boomsma J."/>
            <person name="Zhang G."/>
        </authorList>
    </citation>
    <scope>NUCLEOTIDE SEQUENCE [LARGE SCALE GENOMIC DNA]</scope>
    <source>
        <strain evidence="2">MS0001</strain>
        <tissue evidence="2">Whole body</tissue>
    </source>
</reference>
<dbReference type="EMBL" id="KQ978143">
    <property type="protein sequence ID" value="KYM96752.1"/>
    <property type="molecule type" value="Genomic_DNA"/>
</dbReference>
<protein>
    <submittedName>
        <fullName evidence="2">Uncharacterized protein</fullName>
    </submittedName>
</protein>